<evidence type="ECO:0000256" key="2">
    <source>
        <dbReference type="ARBA" id="ARBA00009810"/>
    </source>
</evidence>
<evidence type="ECO:0000256" key="9">
    <source>
        <dbReference type="ARBA" id="ARBA00023065"/>
    </source>
</evidence>
<dbReference type="Pfam" id="PF00593">
    <property type="entry name" value="TonB_dep_Rec_b-barrel"/>
    <property type="match status" value="1"/>
</dbReference>
<evidence type="ECO:0000259" key="17">
    <source>
        <dbReference type="SMART" id="SM00965"/>
    </source>
</evidence>
<evidence type="ECO:0000256" key="3">
    <source>
        <dbReference type="ARBA" id="ARBA00022448"/>
    </source>
</evidence>
<evidence type="ECO:0000256" key="14">
    <source>
        <dbReference type="PROSITE-ProRule" id="PRU01360"/>
    </source>
</evidence>
<dbReference type="STRING" id="1851544.ODI_00146"/>
<feature type="chain" id="PRO_5015062338" evidence="16">
    <location>
        <begin position="34"/>
        <end position="823"/>
    </location>
</feature>
<dbReference type="CDD" id="cd01347">
    <property type="entry name" value="ligand_gated_channel"/>
    <property type="match status" value="1"/>
</dbReference>
<dbReference type="GO" id="GO:0015344">
    <property type="term" value="F:siderophore uptake transmembrane transporter activity"/>
    <property type="evidence" value="ECO:0007669"/>
    <property type="project" value="TreeGrafter"/>
</dbReference>
<dbReference type="InterPro" id="IPR011662">
    <property type="entry name" value="Secretin/TonB_short_N"/>
</dbReference>
<dbReference type="EMBL" id="LT907988">
    <property type="protein sequence ID" value="SOE51546.1"/>
    <property type="molecule type" value="Genomic_DNA"/>
</dbReference>
<accession>A0A1C3JWM7</accession>
<dbReference type="OrthoDB" id="127311at2"/>
<dbReference type="FunFam" id="2.170.130.10:FF:000001">
    <property type="entry name" value="Catecholate siderophore TonB-dependent receptor"/>
    <property type="match status" value="1"/>
</dbReference>
<comment type="subcellular location">
    <subcellularLocation>
        <location evidence="1 14">Cell outer membrane</location>
        <topology evidence="1 14">Multi-pass membrane protein</topology>
    </subcellularLocation>
</comment>
<dbReference type="PANTHER" id="PTHR32552">
    <property type="entry name" value="FERRICHROME IRON RECEPTOR-RELATED"/>
    <property type="match status" value="1"/>
</dbReference>
<evidence type="ECO:0000256" key="11">
    <source>
        <dbReference type="ARBA" id="ARBA00023136"/>
    </source>
</evidence>
<dbReference type="GO" id="GO:0038023">
    <property type="term" value="F:signaling receptor activity"/>
    <property type="evidence" value="ECO:0007669"/>
    <property type="project" value="InterPro"/>
</dbReference>
<dbReference type="GO" id="GO:0009279">
    <property type="term" value="C:cell outer membrane"/>
    <property type="evidence" value="ECO:0007669"/>
    <property type="project" value="UniProtKB-SubCell"/>
</dbReference>
<keyword evidence="5" id="KW-0410">Iron transport</keyword>
<dbReference type="InterPro" id="IPR039426">
    <property type="entry name" value="TonB-dep_rcpt-like"/>
</dbReference>
<dbReference type="Gene3D" id="2.40.170.20">
    <property type="entry name" value="TonB-dependent receptor, beta-barrel domain"/>
    <property type="match status" value="1"/>
</dbReference>
<dbReference type="InterPro" id="IPR036942">
    <property type="entry name" value="Beta-barrel_TonB_sf"/>
</dbReference>
<reference evidence="19 20" key="2">
    <citation type="submission" date="2017-08" db="EMBL/GenBank/DDBJ databases">
        <authorList>
            <person name="de Groot N.N."/>
        </authorList>
    </citation>
    <scope>NUCLEOTIDE SEQUENCE [LARGE SCALE GENOMIC DNA]</scope>
    <source>
        <strain evidence="19">Orrdi1</strain>
    </source>
</reference>
<dbReference type="Pfam" id="PF07715">
    <property type="entry name" value="Plug"/>
    <property type="match status" value="1"/>
</dbReference>
<keyword evidence="12 18" id="KW-0675">Receptor</keyword>
<evidence type="ECO:0000256" key="13">
    <source>
        <dbReference type="ARBA" id="ARBA00023237"/>
    </source>
</evidence>
<dbReference type="Gene3D" id="2.170.130.10">
    <property type="entry name" value="TonB-dependent receptor, plug domain"/>
    <property type="match status" value="1"/>
</dbReference>
<reference evidence="18 20" key="1">
    <citation type="submission" date="2016-06" db="EMBL/GenBank/DDBJ databases">
        <authorList>
            <person name="Kjaerup R.B."/>
            <person name="Dalgaard T.S."/>
            <person name="Juul-Madsen H.R."/>
        </authorList>
    </citation>
    <scope>NUCLEOTIDE SEQUENCE [LARGE SCALE GENOMIC DNA]</scope>
    <source>
        <strain evidence="18">Orrdi1</strain>
    </source>
</reference>
<evidence type="ECO:0000256" key="7">
    <source>
        <dbReference type="ARBA" id="ARBA00022729"/>
    </source>
</evidence>
<dbReference type="FunFam" id="2.40.170.20:FF:000005">
    <property type="entry name" value="TonB-dependent siderophore receptor"/>
    <property type="match status" value="1"/>
</dbReference>
<keyword evidence="4 14" id="KW-1134">Transmembrane beta strand</keyword>
<dbReference type="InterPro" id="IPR010105">
    <property type="entry name" value="TonB_sidphr_rcpt"/>
</dbReference>
<dbReference type="PANTHER" id="PTHR32552:SF68">
    <property type="entry name" value="FERRICHROME OUTER MEMBRANE TRANSPORTER_PHAGE RECEPTOR"/>
    <property type="match status" value="1"/>
</dbReference>
<dbReference type="PROSITE" id="PS52016">
    <property type="entry name" value="TONB_DEPENDENT_REC_3"/>
    <property type="match status" value="1"/>
</dbReference>
<evidence type="ECO:0000256" key="8">
    <source>
        <dbReference type="ARBA" id="ARBA00023004"/>
    </source>
</evidence>
<dbReference type="Proteomes" id="UP000078558">
    <property type="component" value="Chromosome I"/>
</dbReference>
<dbReference type="InterPro" id="IPR000531">
    <property type="entry name" value="Beta-barrel_TonB"/>
</dbReference>
<keyword evidence="8" id="KW-0408">Iron</keyword>
<feature type="domain" description="Secretin/TonB short N-terminal" evidence="17">
    <location>
        <begin position="66"/>
        <end position="117"/>
    </location>
</feature>
<proteinExistence type="inferred from homology"/>
<keyword evidence="11 14" id="KW-0472">Membrane</keyword>
<dbReference type="GO" id="GO:0015891">
    <property type="term" value="P:siderophore transport"/>
    <property type="evidence" value="ECO:0007669"/>
    <property type="project" value="InterPro"/>
</dbReference>
<keyword evidence="6 14" id="KW-0812">Transmembrane</keyword>
<dbReference type="InterPro" id="IPR012910">
    <property type="entry name" value="Plug_dom"/>
</dbReference>
<keyword evidence="10 15" id="KW-0798">TonB box</keyword>
<keyword evidence="7 16" id="KW-0732">Signal</keyword>
<evidence type="ECO:0000256" key="4">
    <source>
        <dbReference type="ARBA" id="ARBA00022452"/>
    </source>
</evidence>
<feature type="signal peptide" evidence="16">
    <location>
        <begin position="1"/>
        <end position="33"/>
    </location>
</feature>
<dbReference type="Gene3D" id="3.55.50.30">
    <property type="match status" value="1"/>
</dbReference>
<dbReference type="SMART" id="SM00965">
    <property type="entry name" value="STN"/>
    <property type="match status" value="1"/>
</dbReference>
<sequence length="823" mass="89116">MAPCLPSLPGRRLSAGLAATLALSLACSLPAQAQADPPALAAARQFDVAPGSLGAVLTQYASQAGIELTAPSALLQGKTSAGLAGRYGVAEGFDVLLRGQGLQATRSVSGAYTLRAVPAAGPGAATTLTPVTVVGSVREDPTAATTGYLARRGLTGSKTDTPNIEIPQAISVITRDQMQDQGVAPALQDALRYTPGLIGTRGVNLTDDSFNMRGFAAGLATTSNTPVFRDGMRQSPAMYASTVEPYGIERIEVMRGPGSVLFGQVTPGGLINVTTKRPTDTPLREIELQGGSHDHKQVGIDLGGPLDDDGVWSYRVTAMARDADTQTDYIPNDRQYLAPALTWRPAAHTSLTLLASYQHTRTLYNWGLPVAGTLRDNPNGRLPRDRFTGEPDFDDYDTKTWTVGYLFEHKFNDTLTFRQNARYYRSDMTWNSAYGAAMQPNQRLLNRFGFIRSDEYKSFSVDTQMQANWRHGNIAHTTLAGIDYSYTPWVRDERRGQVAALDLYNPVYGAPIIPNARSSRVLDTDASQMGFYLQEQMKIAQRWVVMAGVRHDRSRSTIDGVLTTGAANSPESRLKLRDRNSATTGRAGLVYLFDNGWAPYVSAATSFEPESGAVDFNGDTFEPTKGRQYEVGVKFESPSSPYMFGASVYDLRRSNVLTADPLHPGYSVQTGAIRSRGLELEAKADIARQWQLIGAYTYTNAKILRSNAGDAGTAPPGVPRHTIALWGVYRFGDAVAPGLKAGAGARHIIGTSGYVLGTTPTDARLPSYTVVDAMLGYETGPWTLTLNVNNLLDKRYVQSCYYATTTCFYGEGRSAIARAAYRW</sequence>
<dbReference type="SUPFAM" id="SSF56935">
    <property type="entry name" value="Porins"/>
    <property type="match status" value="1"/>
</dbReference>
<dbReference type="EMBL" id="FLRC01000001">
    <property type="protein sequence ID" value="SBT23610.1"/>
    <property type="molecule type" value="Genomic_DNA"/>
</dbReference>
<evidence type="ECO:0000256" key="15">
    <source>
        <dbReference type="RuleBase" id="RU003357"/>
    </source>
</evidence>
<keyword evidence="9" id="KW-0406">Ion transport</keyword>
<keyword evidence="20" id="KW-1185">Reference proteome</keyword>
<keyword evidence="3 14" id="KW-0813">Transport</keyword>
<organism evidence="18 20">
    <name type="scientific">Orrella dioscoreae</name>
    <dbReference type="NCBI Taxonomy" id="1851544"/>
    <lineage>
        <taxon>Bacteria</taxon>
        <taxon>Pseudomonadati</taxon>
        <taxon>Pseudomonadota</taxon>
        <taxon>Betaproteobacteria</taxon>
        <taxon>Burkholderiales</taxon>
        <taxon>Alcaligenaceae</taxon>
        <taxon>Orrella</taxon>
    </lineage>
</organism>
<dbReference type="KEGG" id="odi:ODI_R3519"/>
<evidence type="ECO:0000256" key="6">
    <source>
        <dbReference type="ARBA" id="ARBA00022692"/>
    </source>
</evidence>
<evidence type="ECO:0000256" key="12">
    <source>
        <dbReference type="ARBA" id="ARBA00023170"/>
    </source>
</evidence>
<evidence type="ECO:0000313" key="20">
    <source>
        <dbReference type="Proteomes" id="UP000078558"/>
    </source>
</evidence>
<evidence type="ECO:0000313" key="18">
    <source>
        <dbReference type="EMBL" id="SBT23610.1"/>
    </source>
</evidence>
<protein>
    <submittedName>
        <fullName evidence="18">Ferrichrome-iron receptor</fullName>
    </submittedName>
</protein>
<evidence type="ECO:0000313" key="19">
    <source>
        <dbReference type="EMBL" id="SOE51546.1"/>
    </source>
</evidence>
<gene>
    <name evidence="18" type="ORF">ODI_00146</name>
    <name evidence="19" type="ORF">ODI_R3519</name>
</gene>
<evidence type="ECO:0000256" key="10">
    <source>
        <dbReference type="ARBA" id="ARBA00023077"/>
    </source>
</evidence>
<name>A0A1C3JWM7_9BURK</name>
<evidence type="ECO:0000256" key="16">
    <source>
        <dbReference type="SAM" id="SignalP"/>
    </source>
</evidence>
<keyword evidence="13 14" id="KW-0998">Cell outer membrane</keyword>
<dbReference type="AlphaFoldDB" id="A0A1C3JWM7"/>
<dbReference type="NCBIfam" id="TIGR01783">
    <property type="entry name" value="TonB-siderophor"/>
    <property type="match status" value="1"/>
</dbReference>
<evidence type="ECO:0000256" key="1">
    <source>
        <dbReference type="ARBA" id="ARBA00004571"/>
    </source>
</evidence>
<dbReference type="RefSeq" id="WP_067748787.1">
    <property type="nucleotide sequence ID" value="NZ_LT907988.1"/>
</dbReference>
<dbReference type="InterPro" id="IPR037066">
    <property type="entry name" value="Plug_dom_sf"/>
</dbReference>
<comment type="similarity">
    <text evidence="2 14 15">Belongs to the TonB-dependent receptor family.</text>
</comment>
<evidence type="ECO:0000256" key="5">
    <source>
        <dbReference type="ARBA" id="ARBA00022496"/>
    </source>
</evidence>